<dbReference type="Pfam" id="PF13338">
    <property type="entry name" value="AbiEi_4"/>
    <property type="match status" value="1"/>
</dbReference>
<dbReference type="InterPro" id="IPR025159">
    <property type="entry name" value="AbiEi_N"/>
</dbReference>
<reference evidence="2 3" key="1">
    <citation type="submission" date="2014-03" db="EMBL/GenBank/DDBJ databases">
        <title>Genomics of Bifidobacteria.</title>
        <authorList>
            <person name="Ventura M."/>
            <person name="Milani C."/>
            <person name="Lugli G.A."/>
        </authorList>
    </citation>
    <scope>NUCLEOTIDE SEQUENCE [LARGE SCALE GENOMIC DNA]</scope>
    <source>
        <strain evidence="2 3">DSM 23973</strain>
    </source>
</reference>
<name>A0A087A7B0_9BIFI</name>
<gene>
    <name evidence="2" type="ORF">BCAL_0919</name>
</gene>
<organism evidence="2 3">
    <name type="scientific">Bifidobacterium callitrichos DSM 23973</name>
    <dbReference type="NCBI Taxonomy" id="1437609"/>
    <lineage>
        <taxon>Bacteria</taxon>
        <taxon>Bacillati</taxon>
        <taxon>Actinomycetota</taxon>
        <taxon>Actinomycetes</taxon>
        <taxon>Bifidobacteriales</taxon>
        <taxon>Bifidobacteriaceae</taxon>
        <taxon>Bifidobacterium</taxon>
    </lineage>
</organism>
<comment type="caution">
    <text evidence="2">The sequence shown here is derived from an EMBL/GenBank/DDBJ whole genome shotgun (WGS) entry which is preliminary data.</text>
</comment>
<evidence type="ECO:0000313" key="2">
    <source>
        <dbReference type="EMBL" id="KFI54660.1"/>
    </source>
</evidence>
<proteinExistence type="predicted"/>
<sequence>MVRSSIIQRLTPLTATQWGLVTTAQAQRLGVARSLMSRLESTGKLERVCKGVYRNISAPSEQFESLHAAWLSLYPERTAEERLQITPPDAVVCSRTAAWLLRVGDFVPEPYCFSTPSRKQTQRTDITIRLKSYPIESLTVREGLPITTLEQTVADLVAENMDLSLVSGMFLNCSIETYDNLNRPYLEKLLAPYAKRNGFTTGDGAGMLRELTAPVDERIQQGIQSAQKLIAQIMSPQIRELQETMTQIASSQQYSDSLSPIIDTLVRTQNTAFTQATQQILEAVRPRIAQSLRPPDYNQKSR</sequence>
<dbReference type="Proteomes" id="UP000029072">
    <property type="component" value="Unassembled WGS sequence"/>
</dbReference>
<dbReference type="STRING" id="1437609.BCAL_0919"/>
<protein>
    <submittedName>
        <fullName evidence="2">Putative transcriptional regulator</fullName>
    </submittedName>
</protein>
<dbReference type="OrthoDB" id="3356078at2"/>
<dbReference type="eggNOG" id="COG5340">
    <property type="taxonomic scope" value="Bacteria"/>
</dbReference>
<evidence type="ECO:0000313" key="3">
    <source>
        <dbReference type="Proteomes" id="UP000029072"/>
    </source>
</evidence>
<dbReference type="EMBL" id="JGYS01000007">
    <property type="protein sequence ID" value="KFI54660.1"/>
    <property type="molecule type" value="Genomic_DNA"/>
</dbReference>
<dbReference type="RefSeq" id="WP_052119316.1">
    <property type="nucleotide sequence ID" value="NZ_JDUV01000028.1"/>
</dbReference>
<evidence type="ECO:0000259" key="1">
    <source>
        <dbReference type="Pfam" id="PF13338"/>
    </source>
</evidence>
<accession>A0A087A7B0</accession>
<dbReference type="AlphaFoldDB" id="A0A087A7B0"/>
<feature type="domain" description="AbiEi antitoxin N-terminal" evidence="1">
    <location>
        <begin position="8"/>
        <end position="55"/>
    </location>
</feature>